<dbReference type="PROSITE" id="PS50222">
    <property type="entry name" value="EF_HAND_2"/>
    <property type="match status" value="3"/>
</dbReference>
<keyword evidence="2" id="KW-0677">Repeat</keyword>
<evidence type="ECO:0000256" key="2">
    <source>
        <dbReference type="ARBA" id="ARBA00022737"/>
    </source>
</evidence>
<feature type="domain" description="EF-hand" evidence="4">
    <location>
        <begin position="55"/>
        <end position="90"/>
    </location>
</feature>
<dbReference type="Pfam" id="PF13499">
    <property type="entry name" value="EF-hand_7"/>
    <property type="match status" value="2"/>
</dbReference>
<gene>
    <name evidence="5" type="ORF">J437_LFUL005313</name>
</gene>
<name>A0A8K0JZ54_LADFU</name>
<feature type="domain" description="EF-hand" evidence="4">
    <location>
        <begin position="128"/>
        <end position="161"/>
    </location>
</feature>
<protein>
    <recommendedName>
        <fullName evidence="4">EF-hand domain-containing protein</fullName>
    </recommendedName>
</protein>
<dbReference type="Proteomes" id="UP000792457">
    <property type="component" value="Unassembled WGS sequence"/>
</dbReference>
<dbReference type="GO" id="GO:0005509">
    <property type="term" value="F:calcium ion binding"/>
    <property type="evidence" value="ECO:0007669"/>
    <property type="project" value="InterPro"/>
</dbReference>
<keyword evidence="6" id="KW-1185">Reference proteome</keyword>
<evidence type="ECO:0000256" key="3">
    <source>
        <dbReference type="ARBA" id="ARBA00022837"/>
    </source>
</evidence>
<dbReference type="FunFam" id="1.10.238.10:FF:000003">
    <property type="entry name" value="Calmodulin A"/>
    <property type="match status" value="1"/>
</dbReference>
<comment type="caution">
    <text evidence="5">The sequence shown here is derived from an EMBL/GenBank/DDBJ whole genome shotgun (WGS) entry which is preliminary data.</text>
</comment>
<dbReference type="GO" id="GO:0016460">
    <property type="term" value="C:myosin II complex"/>
    <property type="evidence" value="ECO:0007669"/>
    <property type="project" value="TreeGrafter"/>
</dbReference>
<keyword evidence="1" id="KW-0479">Metal-binding</keyword>
<dbReference type="AlphaFoldDB" id="A0A8K0JZ54"/>
<reference evidence="5" key="2">
    <citation type="submission" date="2017-10" db="EMBL/GenBank/DDBJ databases">
        <title>Ladona fulva Genome sequencing and assembly.</title>
        <authorList>
            <person name="Murali S."/>
            <person name="Richards S."/>
            <person name="Bandaranaike D."/>
            <person name="Bellair M."/>
            <person name="Blankenburg K."/>
            <person name="Chao H."/>
            <person name="Dinh H."/>
            <person name="Doddapaneni H."/>
            <person name="Dugan-Rocha S."/>
            <person name="Elkadiri S."/>
            <person name="Gnanaolivu R."/>
            <person name="Hernandez B."/>
            <person name="Skinner E."/>
            <person name="Javaid M."/>
            <person name="Lee S."/>
            <person name="Li M."/>
            <person name="Ming W."/>
            <person name="Munidasa M."/>
            <person name="Muniz J."/>
            <person name="Nguyen L."/>
            <person name="Hughes D."/>
            <person name="Osuji N."/>
            <person name="Pu L.-L."/>
            <person name="Puazo M."/>
            <person name="Qu C."/>
            <person name="Quiroz J."/>
            <person name="Raj R."/>
            <person name="Weissenberger G."/>
            <person name="Xin Y."/>
            <person name="Zou X."/>
            <person name="Han Y."/>
            <person name="Worley K."/>
            <person name="Muzny D."/>
            <person name="Gibbs R."/>
        </authorList>
    </citation>
    <scope>NUCLEOTIDE SEQUENCE</scope>
    <source>
        <strain evidence="5">Sampled in the wild</strain>
    </source>
</reference>
<evidence type="ECO:0000259" key="4">
    <source>
        <dbReference type="PROSITE" id="PS50222"/>
    </source>
</evidence>
<dbReference type="PANTHER" id="PTHR23048">
    <property type="entry name" value="MYOSIN LIGHT CHAIN 1, 3"/>
    <property type="match status" value="1"/>
</dbReference>
<dbReference type="OrthoDB" id="343296at2759"/>
<evidence type="ECO:0000313" key="6">
    <source>
        <dbReference type="Proteomes" id="UP000792457"/>
    </source>
</evidence>
<organism evidence="5 6">
    <name type="scientific">Ladona fulva</name>
    <name type="common">Scarce chaser dragonfly</name>
    <name type="synonym">Libellula fulva</name>
    <dbReference type="NCBI Taxonomy" id="123851"/>
    <lineage>
        <taxon>Eukaryota</taxon>
        <taxon>Metazoa</taxon>
        <taxon>Ecdysozoa</taxon>
        <taxon>Arthropoda</taxon>
        <taxon>Hexapoda</taxon>
        <taxon>Insecta</taxon>
        <taxon>Pterygota</taxon>
        <taxon>Palaeoptera</taxon>
        <taxon>Odonata</taxon>
        <taxon>Epiprocta</taxon>
        <taxon>Anisoptera</taxon>
        <taxon>Libelluloidea</taxon>
        <taxon>Libellulidae</taxon>
        <taxon>Ladona</taxon>
    </lineage>
</organism>
<keyword evidence="3" id="KW-0106">Calcium</keyword>
<dbReference type="EMBL" id="KZ308211">
    <property type="protein sequence ID" value="KAG8224744.1"/>
    <property type="molecule type" value="Genomic_DNA"/>
</dbReference>
<dbReference type="InterPro" id="IPR002048">
    <property type="entry name" value="EF_hand_dom"/>
</dbReference>
<proteinExistence type="predicted"/>
<sequence>MAHAKLSPKRRRLNVLSDEVKNNIKEAFRIFDSDKDGFIDYYELKAAIRALGFPVKKEEVHKILKTYDKVHGKKINFEDFYDVLADMTIKRDPIEEMKYAYSLFVDDSSDGIGFLQLKRAAQSVGDKLTEEEIQGMILEFDHDGDGKINEEEFLAIMLDSD</sequence>
<dbReference type="PROSITE" id="PS00018">
    <property type="entry name" value="EF_HAND_1"/>
    <property type="match status" value="2"/>
</dbReference>
<evidence type="ECO:0000313" key="5">
    <source>
        <dbReference type="EMBL" id="KAG8224744.1"/>
    </source>
</evidence>
<dbReference type="Gene3D" id="1.10.238.10">
    <property type="entry name" value="EF-hand"/>
    <property type="match status" value="2"/>
</dbReference>
<feature type="domain" description="EF-hand" evidence="4">
    <location>
        <begin position="19"/>
        <end position="54"/>
    </location>
</feature>
<evidence type="ECO:0000256" key="1">
    <source>
        <dbReference type="ARBA" id="ARBA00022723"/>
    </source>
</evidence>
<dbReference type="SUPFAM" id="SSF47473">
    <property type="entry name" value="EF-hand"/>
    <property type="match status" value="1"/>
</dbReference>
<dbReference type="InterPro" id="IPR011992">
    <property type="entry name" value="EF-hand-dom_pair"/>
</dbReference>
<dbReference type="InterPro" id="IPR050230">
    <property type="entry name" value="CALM/Myosin/TropC-like"/>
</dbReference>
<reference evidence="5" key="1">
    <citation type="submission" date="2013-04" db="EMBL/GenBank/DDBJ databases">
        <authorList>
            <person name="Qu J."/>
            <person name="Murali S.C."/>
            <person name="Bandaranaike D."/>
            <person name="Bellair M."/>
            <person name="Blankenburg K."/>
            <person name="Chao H."/>
            <person name="Dinh H."/>
            <person name="Doddapaneni H."/>
            <person name="Downs B."/>
            <person name="Dugan-Rocha S."/>
            <person name="Elkadiri S."/>
            <person name="Gnanaolivu R.D."/>
            <person name="Hernandez B."/>
            <person name="Javaid M."/>
            <person name="Jayaseelan J.C."/>
            <person name="Lee S."/>
            <person name="Li M."/>
            <person name="Ming W."/>
            <person name="Munidasa M."/>
            <person name="Muniz J."/>
            <person name="Nguyen L."/>
            <person name="Ongeri F."/>
            <person name="Osuji N."/>
            <person name="Pu L.-L."/>
            <person name="Puazo M."/>
            <person name="Qu C."/>
            <person name="Quiroz J."/>
            <person name="Raj R."/>
            <person name="Weissenberger G."/>
            <person name="Xin Y."/>
            <person name="Zou X."/>
            <person name="Han Y."/>
            <person name="Richards S."/>
            <person name="Worley K."/>
            <person name="Muzny D."/>
            <person name="Gibbs R."/>
        </authorList>
    </citation>
    <scope>NUCLEOTIDE SEQUENCE</scope>
    <source>
        <strain evidence="5">Sampled in the wild</strain>
    </source>
</reference>
<dbReference type="PANTHER" id="PTHR23048:SF48">
    <property type="entry name" value="CENTRIN 3"/>
    <property type="match status" value="1"/>
</dbReference>
<dbReference type="SMART" id="SM00054">
    <property type="entry name" value="EFh"/>
    <property type="match status" value="3"/>
</dbReference>
<dbReference type="CDD" id="cd00051">
    <property type="entry name" value="EFh"/>
    <property type="match status" value="2"/>
</dbReference>
<accession>A0A8K0JZ54</accession>
<dbReference type="InterPro" id="IPR018247">
    <property type="entry name" value="EF_Hand_1_Ca_BS"/>
</dbReference>